<dbReference type="AlphaFoldDB" id="A0A7J6W9Y9"/>
<keyword evidence="2" id="KW-1185">Reference proteome</keyword>
<sequence>MSSHVIFIVEARMWRFCWKQGKVEQASSACVDDMVMATVKKAISKSRSSSPTCLEKLFGGEKGREEQSIIPSLHFDSIICLQGSECEEGGNTSMDWGLVSLLIFLQ</sequence>
<protein>
    <submittedName>
        <fullName evidence="1">Uncharacterized protein</fullName>
    </submittedName>
</protein>
<dbReference type="Proteomes" id="UP000554482">
    <property type="component" value="Unassembled WGS sequence"/>
</dbReference>
<comment type="caution">
    <text evidence="1">The sequence shown here is derived from an EMBL/GenBank/DDBJ whole genome shotgun (WGS) entry which is preliminary data.</text>
</comment>
<organism evidence="1 2">
    <name type="scientific">Thalictrum thalictroides</name>
    <name type="common">Rue-anemone</name>
    <name type="synonym">Anemone thalictroides</name>
    <dbReference type="NCBI Taxonomy" id="46969"/>
    <lineage>
        <taxon>Eukaryota</taxon>
        <taxon>Viridiplantae</taxon>
        <taxon>Streptophyta</taxon>
        <taxon>Embryophyta</taxon>
        <taxon>Tracheophyta</taxon>
        <taxon>Spermatophyta</taxon>
        <taxon>Magnoliopsida</taxon>
        <taxon>Ranunculales</taxon>
        <taxon>Ranunculaceae</taxon>
        <taxon>Thalictroideae</taxon>
        <taxon>Thalictrum</taxon>
    </lineage>
</organism>
<proteinExistence type="predicted"/>
<name>A0A7J6W9Y9_THATH</name>
<evidence type="ECO:0000313" key="1">
    <source>
        <dbReference type="EMBL" id="KAF5193400.1"/>
    </source>
</evidence>
<reference evidence="1 2" key="1">
    <citation type="submission" date="2020-06" db="EMBL/GenBank/DDBJ databases">
        <title>Transcriptomic and genomic resources for Thalictrum thalictroides and T. hernandezii: Facilitating candidate gene discovery in an emerging model plant lineage.</title>
        <authorList>
            <person name="Arias T."/>
            <person name="Riano-Pachon D.M."/>
            <person name="Di Stilio V.S."/>
        </authorList>
    </citation>
    <scope>NUCLEOTIDE SEQUENCE [LARGE SCALE GENOMIC DNA]</scope>
    <source>
        <strain evidence="2">cv. WT478/WT964</strain>
        <tissue evidence="1">Leaves</tissue>
    </source>
</reference>
<dbReference type="EMBL" id="JABWDY010020088">
    <property type="protein sequence ID" value="KAF5193400.1"/>
    <property type="molecule type" value="Genomic_DNA"/>
</dbReference>
<gene>
    <name evidence="1" type="ORF">FRX31_017012</name>
</gene>
<evidence type="ECO:0000313" key="2">
    <source>
        <dbReference type="Proteomes" id="UP000554482"/>
    </source>
</evidence>
<accession>A0A7J6W9Y9</accession>